<evidence type="ECO:0000256" key="2">
    <source>
        <dbReference type="SAM" id="Phobius"/>
    </source>
</evidence>
<dbReference type="InParanoid" id="T0QHI0"/>
<dbReference type="Pfam" id="PF00069">
    <property type="entry name" value="Pkinase"/>
    <property type="match status" value="1"/>
</dbReference>
<accession>T0QHI0</accession>
<organism evidence="5 6">
    <name type="scientific">Saprolegnia diclina (strain VS20)</name>
    <dbReference type="NCBI Taxonomy" id="1156394"/>
    <lineage>
        <taxon>Eukaryota</taxon>
        <taxon>Sar</taxon>
        <taxon>Stramenopiles</taxon>
        <taxon>Oomycota</taxon>
        <taxon>Saprolegniomycetes</taxon>
        <taxon>Saprolegniales</taxon>
        <taxon>Saprolegniaceae</taxon>
        <taxon>Saprolegnia</taxon>
    </lineage>
</organism>
<dbReference type="Proteomes" id="UP000030762">
    <property type="component" value="Unassembled WGS sequence"/>
</dbReference>
<evidence type="ECO:0000259" key="4">
    <source>
        <dbReference type="PROSITE" id="PS50011"/>
    </source>
</evidence>
<dbReference type="AlphaFoldDB" id="T0QHI0"/>
<dbReference type="Gene3D" id="3.80.10.10">
    <property type="entry name" value="Ribonuclease Inhibitor"/>
    <property type="match status" value="1"/>
</dbReference>
<dbReference type="EMBL" id="JH767160">
    <property type="protein sequence ID" value="EQC33130.1"/>
    <property type="molecule type" value="Genomic_DNA"/>
</dbReference>
<keyword evidence="2" id="KW-1133">Transmembrane helix</keyword>
<feature type="transmembrane region" description="Helical" evidence="2">
    <location>
        <begin position="300"/>
        <end position="321"/>
    </location>
</feature>
<reference evidence="5 6" key="1">
    <citation type="submission" date="2012-04" db="EMBL/GenBank/DDBJ databases">
        <title>The Genome Sequence of Saprolegnia declina VS20.</title>
        <authorList>
            <consortium name="The Broad Institute Genome Sequencing Platform"/>
            <person name="Russ C."/>
            <person name="Nusbaum C."/>
            <person name="Tyler B."/>
            <person name="van West P."/>
            <person name="Dieguez-Uribeondo J."/>
            <person name="de Bruijn I."/>
            <person name="Tripathy S."/>
            <person name="Jiang R."/>
            <person name="Young S.K."/>
            <person name="Zeng Q."/>
            <person name="Gargeya S."/>
            <person name="Fitzgerald M."/>
            <person name="Haas B."/>
            <person name="Abouelleil A."/>
            <person name="Alvarado L."/>
            <person name="Arachchi H.M."/>
            <person name="Berlin A."/>
            <person name="Chapman S.B."/>
            <person name="Goldberg J."/>
            <person name="Griggs A."/>
            <person name="Gujja S."/>
            <person name="Hansen M."/>
            <person name="Howarth C."/>
            <person name="Imamovic A."/>
            <person name="Larimer J."/>
            <person name="McCowen C."/>
            <person name="Montmayeur A."/>
            <person name="Murphy C."/>
            <person name="Neiman D."/>
            <person name="Pearson M."/>
            <person name="Priest M."/>
            <person name="Roberts A."/>
            <person name="Saif S."/>
            <person name="Shea T."/>
            <person name="Sisk P."/>
            <person name="Sykes S."/>
            <person name="Wortman J."/>
            <person name="Nusbaum C."/>
            <person name="Birren B."/>
        </authorList>
    </citation>
    <scope>NUCLEOTIDE SEQUENCE [LARGE SCALE GENOMIC DNA]</scope>
    <source>
        <strain evidence="5 6">VS20</strain>
    </source>
</reference>
<feature type="signal peptide" evidence="3">
    <location>
        <begin position="1"/>
        <end position="19"/>
    </location>
</feature>
<evidence type="ECO:0000256" key="1">
    <source>
        <dbReference type="SAM" id="MobiDB-lite"/>
    </source>
</evidence>
<feature type="domain" description="Protein kinase" evidence="4">
    <location>
        <begin position="383"/>
        <end position="647"/>
    </location>
</feature>
<dbReference type="GO" id="GO:0005524">
    <property type="term" value="F:ATP binding"/>
    <property type="evidence" value="ECO:0007669"/>
    <property type="project" value="InterPro"/>
</dbReference>
<dbReference type="InterPro" id="IPR011009">
    <property type="entry name" value="Kinase-like_dom_sf"/>
</dbReference>
<dbReference type="InterPro" id="IPR032675">
    <property type="entry name" value="LRR_dom_sf"/>
</dbReference>
<dbReference type="Gene3D" id="1.10.510.10">
    <property type="entry name" value="Transferase(Phosphotransferase) domain 1"/>
    <property type="match status" value="1"/>
</dbReference>
<evidence type="ECO:0000256" key="3">
    <source>
        <dbReference type="SAM" id="SignalP"/>
    </source>
</evidence>
<dbReference type="InterPro" id="IPR008271">
    <property type="entry name" value="Ser/Thr_kinase_AS"/>
</dbReference>
<dbReference type="OMA" id="NFRTNIN"/>
<dbReference type="InterPro" id="IPR000719">
    <property type="entry name" value="Prot_kinase_dom"/>
</dbReference>
<dbReference type="SMART" id="SM00220">
    <property type="entry name" value="S_TKc"/>
    <property type="match status" value="1"/>
</dbReference>
<proteinExistence type="predicted"/>
<dbReference type="SUPFAM" id="SSF56112">
    <property type="entry name" value="Protein kinase-like (PK-like)"/>
    <property type="match status" value="1"/>
</dbReference>
<dbReference type="PANTHER" id="PTHR44329">
    <property type="entry name" value="SERINE/THREONINE-PROTEIN KINASE TNNI3K-RELATED"/>
    <property type="match status" value="1"/>
</dbReference>
<dbReference type="RefSeq" id="XP_008613253.1">
    <property type="nucleotide sequence ID" value="XM_008615031.1"/>
</dbReference>
<sequence length="649" mass="70466">MAEACLYAALAVKSILVSSSLCGSATTPCLVSPTCTLLGSAPPTQATNGVFYSADAVGDMAGFNGNSLFVKSNTTKFMDMSLMALPSSLTSFKATLFADIPDNFEWPKGLTWLSLDNGVLNDVPANLPTAVNHIEFGNVNWSSMPAIQPRWDYLSLSTNKIVNVTNVDLSNFTFFSVYDNKLKDFANVTFSSKLVYLGLSGNLQTFTVSRATYNVLNAMRKYVPGKGYVGYELQDGNFRTNINAATCKSIGGIVEPIFTSSLTSHQACVLPDPTPSPTTVVPTAAPTMAPNETTSSNTSAVLGAGVAVAIVVLLLGAYCLWKRRKTSSDASADAYFHRAPNRKSTGASEVTGSMPSGDNARRHFDVDLTSLRMLRLEMTDLIVNSSAPIAAGAHGEVWYGTYAGQPVAIKRTKDKSSKAMAKMSSEILLLARIQCPYVVALVGANWSRPSDLECVVEYMNLGDLRAFLAATPASSFPWTHKQASILHVVYGLIYLHTFETPIIHRDLKSRNVLLDTIKGTKLTDFGESREMDENTLTNGIGTYQWMAPEIFSGHDYSTAADVYSFGVLLSEYSTHRVPYMDAINPPTNRPMNQQFVMAQVMAGQIRPTFDTTTTPPWVLDLANQCLAFDPADRPSMLQIENMIPKTLAL</sequence>
<name>T0QHI0_SAPDV</name>
<dbReference type="GeneID" id="19949844"/>
<keyword evidence="3" id="KW-0732">Signal</keyword>
<dbReference type="GO" id="GO:0004674">
    <property type="term" value="F:protein serine/threonine kinase activity"/>
    <property type="evidence" value="ECO:0007669"/>
    <property type="project" value="TreeGrafter"/>
</dbReference>
<keyword evidence="2" id="KW-0812">Transmembrane</keyword>
<dbReference type="VEuPathDB" id="FungiDB:SDRG_09117"/>
<keyword evidence="5" id="KW-0418">Kinase</keyword>
<dbReference type="STRING" id="1156394.T0QHI0"/>
<dbReference type="OrthoDB" id="4062651at2759"/>
<gene>
    <name evidence="5" type="ORF">SDRG_09117</name>
</gene>
<keyword evidence="5" id="KW-0808">Transferase</keyword>
<dbReference type="PROSITE" id="PS50011">
    <property type="entry name" value="PROTEIN_KINASE_DOM"/>
    <property type="match status" value="1"/>
</dbReference>
<evidence type="ECO:0000313" key="6">
    <source>
        <dbReference type="Proteomes" id="UP000030762"/>
    </source>
</evidence>
<feature type="compositionally biased region" description="Polar residues" evidence="1">
    <location>
        <begin position="342"/>
        <end position="356"/>
    </location>
</feature>
<dbReference type="PANTHER" id="PTHR44329:SF214">
    <property type="entry name" value="PROTEIN KINASE DOMAIN-CONTAINING PROTEIN"/>
    <property type="match status" value="1"/>
</dbReference>
<evidence type="ECO:0000313" key="5">
    <source>
        <dbReference type="EMBL" id="EQC33130.1"/>
    </source>
</evidence>
<keyword evidence="6" id="KW-1185">Reference proteome</keyword>
<feature type="region of interest" description="Disordered" evidence="1">
    <location>
        <begin position="341"/>
        <end position="361"/>
    </location>
</feature>
<keyword evidence="2" id="KW-0472">Membrane</keyword>
<dbReference type="SUPFAM" id="SSF52058">
    <property type="entry name" value="L domain-like"/>
    <property type="match status" value="1"/>
</dbReference>
<dbReference type="eggNOG" id="KOG1187">
    <property type="taxonomic scope" value="Eukaryota"/>
</dbReference>
<protein>
    <submittedName>
        <fullName evidence="5">TKL protein kinase</fullName>
    </submittedName>
</protein>
<feature type="chain" id="PRO_5004569876" evidence="3">
    <location>
        <begin position="20"/>
        <end position="649"/>
    </location>
</feature>
<dbReference type="PROSITE" id="PS00108">
    <property type="entry name" value="PROTEIN_KINASE_ST"/>
    <property type="match status" value="1"/>
</dbReference>
<dbReference type="InterPro" id="IPR051681">
    <property type="entry name" value="Ser/Thr_Kinases-Pseudokinases"/>
</dbReference>
<dbReference type="Gene3D" id="3.30.200.20">
    <property type="entry name" value="Phosphorylase Kinase, domain 1"/>
    <property type="match status" value="1"/>
</dbReference>